<dbReference type="GeneID" id="54476511"/>
<sequence>MDNLDIEKGLAINTTSVASGMTDLAPMSPNTNKRYSQLETFQILVGNIDKPMSPKQAQEDLYHELVAAERRSKIEYYFSGFLFFLFIFLQIFFCLTITVGAQEGLSRSTISALAAINTGVAAVIGILKGLGLPEKKGVERTKLQRVIQRIKVTTKKLKLGNEMDPNAEFEDLQKTYYDTEDAGQLDLTTISSGPSGTAKGS</sequence>
<evidence type="ECO:0000256" key="1">
    <source>
        <dbReference type="SAM" id="Phobius"/>
    </source>
</evidence>
<dbReference type="Pfam" id="PF18142">
    <property type="entry name" value="SLATT_fungal"/>
    <property type="match status" value="1"/>
</dbReference>
<dbReference type="PANTHER" id="PTHR38793:SF3">
    <property type="entry name" value="SMODS AND SLOG-ASSOCIATING 2TM EFFECTOR DOMAIN-CONTAINING PROTEIN"/>
    <property type="match status" value="1"/>
</dbReference>
<dbReference type="AlphaFoldDB" id="A0A6A6PRZ7"/>
<feature type="domain" description="SMODS and SLOG-associating 2TM effector" evidence="2">
    <location>
        <begin position="66"/>
        <end position="178"/>
    </location>
</feature>
<evidence type="ECO:0000259" key="2">
    <source>
        <dbReference type="Pfam" id="PF18142"/>
    </source>
</evidence>
<name>A0A6A6PRZ7_9PEZI</name>
<keyword evidence="1" id="KW-0472">Membrane</keyword>
<dbReference type="NCBIfam" id="NF033635">
    <property type="entry name" value="SLATT_fungal"/>
    <property type="match status" value="1"/>
</dbReference>
<dbReference type="Proteomes" id="UP000799767">
    <property type="component" value="Unassembled WGS sequence"/>
</dbReference>
<keyword evidence="1" id="KW-1133">Transmembrane helix</keyword>
<dbReference type="PANTHER" id="PTHR38793">
    <property type="entry name" value="SLATT_FUNGAL DOMAIN-CONTAINING PROTEIN-RELATED"/>
    <property type="match status" value="1"/>
</dbReference>
<dbReference type="InterPro" id="IPR041622">
    <property type="entry name" value="SLATT_fungi"/>
</dbReference>
<dbReference type="OrthoDB" id="3940806at2759"/>
<dbReference type="RefSeq" id="XP_033589332.1">
    <property type="nucleotide sequence ID" value="XM_033735509.1"/>
</dbReference>
<feature type="transmembrane region" description="Helical" evidence="1">
    <location>
        <begin position="76"/>
        <end position="98"/>
    </location>
</feature>
<feature type="transmembrane region" description="Helical" evidence="1">
    <location>
        <begin position="110"/>
        <end position="130"/>
    </location>
</feature>
<dbReference type="EMBL" id="MU001636">
    <property type="protein sequence ID" value="KAF2482762.1"/>
    <property type="molecule type" value="Genomic_DNA"/>
</dbReference>
<protein>
    <recommendedName>
        <fullName evidence="2">SMODS and SLOG-associating 2TM effector domain-containing protein</fullName>
    </recommendedName>
</protein>
<keyword evidence="1" id="KW-0812">Transmembrane</keyword>
<proteinExistence type="predicted"/>
<evidence type="ECO:0000313" key="4">
    <source>
        <dbReference type="Proteomes" id="UP000799767"/>
    </source>
</evidence>
<evidence type="ECO:0000313" key="3">
    <source>
        <dbReference type="EMBL" id="KAF2482762.1"/>
    </source>
</evidence>
<reference evidence="3" key="1">
    <citation type="journal article" date="2020" name="Stud. Mycol.">
        <title>101 Dothideomycetes genomes: a test case for predicting lifestyles and emergence of pathogens.</title>
        <authorList>
            <person name="Haridas S."/>
            <person name="Albert R."/>
            <person name="Binder M."/>
            <person name="Bloem J."/>
            <person name="Labutti K."/>
            <person name="Salamov A."/>
            <person name="Andreopoulos B."/>
            <person name="Baker S."/>
            <person name="Barry K."/>
            <person name="Bills G."/>
            <person name="Bluhm B."/>
            <person name="Cannon C."/>
            <person name="Castanera R."/>
            <person name="Culley D."/>
            <person name="Daum C."/>
            <person name="Ezra D."/>
            <person name="Gonzalez J."/>
            <person name="Henrissat B."/>
            <person name="Kuo A."/>
            <person name="Liang C."/>
            <person name="Lipzen A."/>
            <person name="Lutzoni F."/>
            <person name="Magnuson J."/>
            <person name="Mondo S."/>
            <person name="Nolan M."/>
            <person name="Ohm R."/>
            <person name="Pangilinan J."/>
            <person name="Park H.-J."/>
            <person name="Ramirez L."/>
            <person name="Alfaro M."/>
            <person name="Sun H."/>
            <person name="Tritt A."/>
            <person name="Yoshinaga Y."/>
            <person name="Zwiers L.-H."/>
            <person name="Turgeon B."/>
            <person name="Goodwin S."/>
            <person name="Spatafora J."/>
            <person name="Crous P."/>
            <person name="Grigoriev I."/>
        </authorList>
    </citation>
    <scope>NUCLEOTIDE SEQUENCE</scope>
    <source>
        <strain evidence="3">CBS 113389</strain>
    </source>
</reference>
<gene>
    <name evidence="3" type="ORF">BDY17DRAFT_311178</name>
</gene>
<keyword evidence="4" id="KW-1185">Reference proteome</keyword>
<accession>A0A6A6PRZ7</accession>
<organism evidence="3 4">
    <name type="scientific">Neohortaea acidophila</name>
    <dbReference type="NCBI Taxonomy" id="245834"/>
    <lineage>
        <taxon>Eukaryota</taxon>
        <taxon>Fungi</taxon>
        <taxon>Dikarya</taxon>
        <taxon>Ascomycota</taxon>
        <taxon>Pezizomycotina</taxon>
        <taxon>Dothideomycetes</taxon>
        <taxon>Dothideomycetidae</taxon>
        <taxon>Mycosphaerellales</taxon>
        <taxon>Teratosphaeriaceae</taxon>
        <taxon>Neohortaea</taxon>
    </lineage>
</organism>